<evidence type="ECO:0000256" key="1">
    <source>
        <dbReference type="SAM" id="MobiDB-lite"/>
    </source>
</evidence>
<organism evidence="2 3">
    <name type="scientific">Saguinus oedipus</name>
    <name type="common">Cotton-top tamarin</name>
    <name type="synonym">Oedipomidas oedipus</name>
    <dbReference type="NCBI Taxonomy" id="9490"/>
    <lineage>
        <taxon>Eukaryota</taxon>
        <taxon>Metazoa</taxon>
        <taxon>Chordata</taxon>
        <taxon>Craniata</taxon>
        <taxon>Vertebrata</taxon>
        <taxon>Euteleostomi</taxon>
        <taxon>Mammalia</taxon>
        <taxon>Eutheria</taxon>
        <taxon>Euarchontoglires</taxon>
        <taxon>Primates</taxon>
        <taxon>Haplorrhini</taxon>
        <taxon>Platyrrhini</taxon>
        <taxon>Cebidae</taxon>
        <taxon>Callitrichinae</taxon>
        <taxon>Saguinus</taxon>
    </lineage>
</organism>
<name>A0ABQ9W9K3_SAGOE</name>
<dbReference type="EMBL" id="JASSZA010000002">
    <property type="protein sequence ID" value="KAK2118304.1"/>
    <property type="molecule type" value="Genomic_DNA"/>
</dbReference>
<dbReference type="Proteomes" id="UP001266305">
    <property type="component" value="Unassembled WGS sequence"/>
</dbReference>
<feature type="region of interest" description="Disordered" evidence="1">
    <location>
        <begin position="1"/>
        <end position="185"/>
    </location>
</feature>
<gene>
    <name evidence="2" type="ORF">P7K49_005191</name>
</gene>
<keyword evidence="3" id="KW-1185">Reference proteome</keyword>
<reference evidence="2 3" key="1">
    <citation type="submission" date="2023-05" db="EMBL/GenBank/DDBJ databases">
        <title>B98-5 Cell Line De Novo Hybrid Assembly: An Optical Mapping Approach.</title>
        <authorList>
            <person name="Kananen K."/>
            <person name="Auerbach J.A."/>
            <person name="Kautto E."/>
            <person name="Blachly J.S."/>
        </authorList>
    </citation>
    <scope>NUCLEOTIDE SEQUENCE [LARGE SCALE GENOMIC DNA]</scope>
    <source>
        <strain evidence="2">B95-8</strain>
        <tissue evidence="2">Cell line</tissue>
    </source>
</reference>
<evidence type="ECO:0000313" key="2">
    <source>
        <dbReference type="EMBL" id="KAK2118304.1"/>
    </source>
</evidence>
<sequence>MGNGTKSQSRGRRDEGASALQAGGGPTGIVSFRRGGRLWTEARTGERPRAGDGEIPRPALHSGWQRCRLRLLPRPARPRRRGEREAGARAGAREGGRREGPGAPVTGWQPRSGLVAAAAAPPPPPAAPLAAATTTAAAAAAAGRSFTPDPRSEPWPRVEREPGRQLQPATVEASWVLRPPASVGA</sequence>
<protein>
    <submittedName>
        <fullName evidence="2">Uncharacterized protein</fullName>
    </submittedName>
</protein>
<proteinExistence type="predicted"/>
<accession>A0ABQ9W9K3</accession>
<feature type="compositionally biased region" description="Basic and acidic residues" evidence="1">
    <location>
        <begin position="43"/>
        <end position="55"/>
    </location>
</feature>
<evidence type="ECO:0000313" key="3">
    <source>
        <dbReference type="Proteomes" id="UP001266305"/>
    </source>
</evidence>
<feature type="compositionally biased region" description="Basic residues" evidence="1">
    <location>
        <begin position="67"/>
        <end position="81"/>
    </location>
</feature>
<feature type="compositionally biased region" description="Low complexity" evidence="1">
    <location>
        <begin position="128"/>
        <end position="142"/>
    </location>
</feature>
<feature type="compositionally biased region" description="Basic and acidic residues" evidence="1">
    <location>
        <begin position="150"/>
        <end position="163"/>
    </location>
</feature>
<comment type="caution">
    <text evidence="2">The sequence shown here is derived from an EMBL/GenBank/DDBJ whole genome shotgun (WGS) entry which is preliminary data.</text>
</comment>
<feature type="compositionally biased region" description="Basic and acidic residues" evidence="1">
    <location>
        <begin position="82"/>
        <end position="100"/>
    </location>
</feature>